<evidence type="ECO:0000256" key="5">
    <source>
        <dbReference type="ARBA" id="ARBA00022763"/>
    </source>
</evidence>
<comment type="subcellular location">
    <subcellularLocation>
        <location evidence="1">Nucleus</location>
    </subcellularLocation>
</comment>
<dbReference type="Proteomes" id="UP000041254">
    <property type="component" value="Unassembled WGS sequence"/>
</dbReference>
<keyword evidence="10" id="KW-0234">DNA repair</keyword>
<evidence type="ECO:0000259" key="13">
    <source>
        <dbReference type="PROSITE" id="PS50089"/>
    </source>
</evidence>
<dbReference type="SUPFAM" id="SSF57850">
    <property type="entry name" value="RING/U-box"/>
    <property type="match status" value="1"/>
</dbReference>
<dbReference type="GO" id="GO:0005634">
    <property type="term" value="C:nucleus"/>
    <property type="evidence" value="ECO:0007669"/>
    <property type="project" value="UniProtKB-SubCell"/>
</dbReference>
<evidence type="ECO:0000256" key="7">
    <source>
        <dbReference type="ARBA" id="ARBA00022786"/>
    </source>
</evidence>
<keyword evidence="15" id="KW-1185">Reference proteome</keyword>
<keyword evidence="7" id="KW-0833">Ubl conjugation pathway</keyword>
<evidence type="ECO:0000256" key="4">
    <source>
        <dbReference type="ARBA" id="ARBA00022723"/>
    </source>
</evidence>
<dbReference type="InParanoid" id="A0A0G4FSM8"/>
<dbReference type="InterPro" id="IPR011513">
    <property type="entry name" value="Nse1"/>
</dbReference>
<dbReference type="PANTHER" id="PTHR20973:SF0">
    <property type="entry name" value="NON-STRUCTURAL MAINTENANCE OF CHROMOSOMES ELEMENT 1 HOMOLOG"/>
    <property type="match status" value="1"/>
</dbReference>
<gene>
    <name evidence="14" type="ORF">Vbra_5943</name>
</gene>
<dbReference type="PANTHER" id="PTHR20973">
    <property type="entry name" value="NON-SMC ELEMENT 1-RELATED"/>
    <property type="match status" value="1"/>
</dbReference>
<evidence type="ECO:0000256" key="10">
    <source>
        <dbReference type="ARBA" id="ARBA00023204"/>
    </source>
</evidence>
<evidence type="ECO:0000256" key="9">
    <source>
        <dbReference type="ARBA" id="ARBA00023172"/>
    </source>
</evidence>
<evidence type="ECO:0000256" key="11">
    <source>
        <dbReference type="ARBA" id="ARBA00023242"/>
    </source>
</evidence>
<keyword evidence="5" id="KW-0227">DNA damage</keyword>
<dbReference type="Pfam" id="PF08746">
    <property type="entry name" value="zf-RING-like"/>
    <property type="match status" value="1"/>
</dbReference>
<name>A0A0G4FSM8_VITBC</name>
<dbReference type="VEuPathDB" id="CryptoDB:Vbra_5943"/>
<dbReference type="AlphaFoldDB" id="A0A0G4FSM8"/>
<dbReference type="GO" id="GO:0004842">
    <property type="term" value="F:ubiquitin-protein transferase activity"/>
    <property type="evidence" value="ECO:0007669"/>
    <property type="project" value="TreeGrafter"/>
</dbReference>
<feature type="domain" description="RING-type" evidence="13">
    <location>
        <begin position="216"/>
        <end position="260"/>
    </location>
</feature>
<keyword evidence="9" id="KW-0233">DNA recombination</keyword>
<dbReference type="OrthoDB" id="8062037at2759"/>
<sequence>MSVGWAVASGIITQRFLALQDKCMLDAEFQDLVNDLQENFDVEGDSVADVVKEINDRLTPLGLRLDHVRLDSGDVIWGLKLTSKEDGQKMRQAALLDHAQLEVGKPGNRMLTVEDVKFYKGVCDRFVKDRSALDDKALEEVAESVLGAGDARKYTKKEHVCCGHTYSDMDFALDTLKKNGWLVPADLDASGRFDHFLPGPRTYLEIFSDDDSVSDCPLCEQKTVIGGESCPNGQCPQWFHTQCIQEYFQQYPDRSCPSCRVKWPEEGGGRHGDDDDMMGS</sequence>
<evidence type="ECO:0000256" key="12">
    <source>
        <dbReference type="PROSITE-ProRule" id="PRU00175"/>
    </source>
</evidence>
<dbReference type="PROSITE" id="PS50089">
    <property type="entry name" value="ZF_RING_2"/>
    <property type="match status" value="1"/>
</dbReference>
<dbReference type="InterPro" id="IPR014857">
    <property type="entry name" value="Nse1_RING_C4HC3-type"/>
</dbReference>
<evidence type="ECO:0000256" key="1">
    <source>
        <dbReference type="ARBA" id="ARBA00004123"/>
    </source>
</evidence>
<evidence type="ECO:0000313" key="14">
    <source>
        <dbReference type="EMBL" id="CEM17711.1"/>
    </source>
</evidence>
<dbReference type="Gene3D" id="3.30.40.10">
    <property type="entry name" value="Zinc/RING finger domain, C3HC4 (zinc finger)"/>
    <property type="match status" value="1"/>
</dbReference>
<dbReference type="GO" id="GO:0030915">
    <property type="term" value="C:Smc5-Smc6 complex"/>
    <property type="evidence" value="ECO:0007669"/>
    <property type="project" value="InterPro"/>
</dbReference>
<dbReference type="EMBL" id="CDMY01000494">
    <property type="protein sequence ID" value="CEM17711.1"/>
    <property type="molecule type" value="Genomic_DNA"/>
</dbReference>
<dbReference type="InterPro" id="IPR001841">
    <property type="entry name" value="Znf_RING"/>
</dbReference>
<protein>
    <recommendedName>
        <fullName evidence="2">Non-structural maintenance of chromosomes element 1 homolog</fullName>
    </recommendedName>
</protein>
<dbReference type="InterPro" id="IPR013083">
    <property type="entry name" value="Znf_RING/FYVE/PHD"/>
</dbReference>
<accession>A0A0G4FSM8</accession>
<proteinExistence type="predicted"/>
<keyword evidence="6 12" id="KW-0863">Zinc-finger</keyword>
<evidence type="ECO:0000256" key="2">
    <source>
        <dbReference type="ARBA" id="ARBA00019422"/>
    </source>
</evidence>
<evidence type="ECO:0000256" key="8">
    <source>
        <dbReference type="ARBA" id="ARBA00022833"/>
    </source>
</evidence>
<evidence type="ECO:0000256" key="3">
    <source>
        <dbReference type="ARBA" id="ARBA00022679"/>
    </source>
</evidence>
<evidence type="ECO:0000256" key="6">
    <source>
        <dbReference type="ARBA" id="ARBA00022771"/>
    </source>
</evidence>
<dbReference type="GO" id="GO:0000724">
    <property type="term" value="P:double-strand break repair via homologous recombination"/>
    <property type="evidence" value="ECO:0007669"/>
    <property type="project" value="TreeGrafter"/>
</dbReference>
<keyword evidence="4" id="KW-0479">Metal-binding</keyword>
<keyword evidence="3" id="KW-0808">Transferase</keyword>
<reference evidence="14 15" key="1">
    <citation type="submission" date="2014-11" db="EMBL/GenBank/DDBJ databases">
        <authorList>
            <person name="Zhu J."/>
            <person name="Qi W."/>
            <person name="Song R."/>
        </authorList>
    </citation>
    <scope>NUCLEOTIDE SEQUENCE [LARGE SCALE GENOMIC DNA]</scope>
</reference>
<dbReference type="GO" id="GO:0008270">
    <property type="term" value="F:zinc ion binding"/>
    <property type="evidence" value="ECO:0007669"/>
    <property type="project" value="UniProtKB-KW"/>
</dbReference>
<organism evidence="14 15">
    <name type="scientific">Vitrella brassicaformis (strain CCMP3155)</name>
    <dbReference type="NCBI Taxonomy" id="1169540"/>
    <lineage>
        <taxon>Eukaryota</taxon>
        <taxon>Sar</taxon>
        <taxon>Alveolata</taxon>
        <taxon>Colpodellida</taxon>
        <taxon>Vitrellaceae</taxon>
        <taxon>Vitrella</taxon>
    </lineage>
</organism>
<keyword evidence="11" id="KW-0539">Nucleus</keyword>
<evidence type="ECO:0000313" key="15">
    <source>
        <dbReference type="Proteomes" id="UP000041254"/>
    </source>
</evidence>
<keyword evidence="8" id="KW-0862">Zinc</keyword>